<dbReference type="InterPro" id="IPR000719">
    <property type="entry name" value="Prot_kinase_dom"/>
</dbReference>
<dbReference type="Gene3D" id="1.10.510.10">
    <property type="entry name" value="Transferase(Phosphotransferase) domain 1"/>
    <property type="match status" value="1"/>
</dbReference>
<organism evidence="3 4">
    <name type="scientific">Schizopora paradoxa</name>
    <dbReference type="NCBI Taxonomy" id="27342"/>
    <lineage>
        <taxon>Eukaryota</taxon>
        <taxon>Fungi</taxon>
        <taxon>Dikarya</taxon>
        <taxon>Basidiomycota</taxon>
        <taxon>Agaricomycotina</taxon>
        <taxon>Agaricomycetes</taxon>
        <taxon>Hymenochaetales</taxon>
        <taxon>Schizoporaceae</taxon>
        <taxon>Schizopora</taxon>
    </lineage>
</organism>
<keyword evidence="1" id="KW-0472">Membrane</keyword>
<dbReference type="GO" id="GO:0004674">
    <property type="term" value="F:protein serine/threonine kinase activity"/>
    <property type="evidence" value="ECO:0007669"/>
    <property type="project" value="TreeGrafter"/>
</dbReference>
<dbReference type="PANTHER" id="PTHR44329">
    <property type="entry name" value="SERINE/THREONINE-PROTEIN KINASE TNNI3K-RELATED"/>
    <property type="match status" value="1"/>
</dbReference>
<dbReference type="STRING" id="27342.A0A0H2RWB7"/>
<keyword evidence="3" id="KW-0808">Transferase</keyword>
<name>A0A0H2RWB7_9AGAM</name>
<evidence type="ECO:0000256" key="1">
    <source>
        <dbReference type="SAM" id="Phobius"/>
    </source>
</evidence>
<keyword evidence="1" id="KW-1133">Transmembrane helix</keyword>
<dbReference type="OrthoDB" id="5809314at2759"/>
<feature type="transmembrane region" description="Helical" evidence="1">
    <location>
        <begin position="157"/>
        <end position="179"/>
    </location>
</feature>
<dbReference type="InterPro" id="IPR001245">
    <property type="entry name" value="Ser-Thr/Tyr_kinase_cat_dom"/>
</dbReference>
<gene>
    <name evidence="3" type="ORF">SCHPADRAFT_827586</name>
</gene>
<evidence type="ECO:0000313" key="4">
    <source>
        <dbReference type="Proteomes" id="UP000053477"/>
    </source>
</evidence>
<proteinExistence type="predicted"/>
<dbReference type="SUPFAM" id="SSF56112">
    <property type="entry name" value="Protein kinase-like (PK-like)"/>
    <property type="match status" value="1"/>
</dbReference>
<keyword evidence="1" id="KW-0812">Transmembrane</keyword>
<dbReference type="Proteomes" id="UP000053477">
    <property type="component" value="Unassembled WGS sequence"/>
</dbReference>
<dbReference type="PROSITE" id="PS50011">
    <property type="entry name" value="PROTEIN_KINASE_DOM"/>
    <property type="match status" value="1"/>
</dbReference>
<evidence type="ECO:0000313" key="3">
    <source>
        <dbReference type="EMBL" id="KLO13728.1"/>
    </source>
</evidence>
<dbReference type="AlphaFoldDB" id="A0A0H2RWB7"/>
<reference evidence="3 4" key="1">
    <citation type="submission" date="2015-04" db="EMBL/GenBank/DDBJ databases">
        <title>Complete genome sequence of Schizopora paradoxa KUC8140, a cosmopolitan wood degrader in East Asia.</title>
        <authorList>
            <consortium name="DOE Joint Genome Institute"/>
            <person name="Min B."/>
            <person name="Park H."/>
            <person name="Jang Y."/>
            <person name="Kim J.-J."/>
            <person name="Kim K.H."/>
            <person name="Pangilinan J."/>
            <person name="Lipzen A."/>
            <person name="Riley R."/>
            <person name="Grigoriev I.V."/>
            <person name="Spatafora J.W."/>
            <person name="Choi I.-G."/>
        </authorList>
    </citation>
    <scope>NUCLEOTIDE SEQUENCE [LARGE SCALE GENOMIC DNA]</scope>
    <source>
        <strain evidence="3 4">KUC8140</strain>
    </source>
</reference>
<protein>
    <submittedName>
        <fullName evidence="3">Kinase-like protein</fullName>
    </submittedName>
</protein>
<dbReference type="InterPro" id="IPR051681">
    <property type="entry name" value="Ser/Thr_Kinases-Pseudokinases"/>
</dbReference>
<dbReference type="Pfam" id="PF07714">
    <property type="entry name" value="PK_Tyr_Ser-Thr"/>
    <property type="match status" value="1"/>
</dbReference>
<keyword evidence="3" id="KW-0418">Kinase</keyword>
<dbReference type="InterPro" id="IPR011009">
    <property type="entry name" value="Kinase-like_dom_sf"/>
</dbReference>
<dbReference type="PROSITE" id="PS00108">
    <property type="entry name" value="PROTEIN_KINASE_ST"/>
    <property type="match status" value="1"/>
</dbReference>
<keyword evidence="4" id="KW-1185">Reference proteome</keyword>
<dbReference type="EMBL" id="KQ085955">
    <property type="protein sequence ID" value="KLO13728.1"/>
    <property type="molecule type" value="Genomic_DNA"/>
</dbReference>
<sequence length="181" mass="20232">MSTWITLNQRLAKEMKIWSTLNHKNILPLLGYFVEGGKYPNFISMWMENGSLYDYMEEISGGIESLSIMSGIASGLTYLHAEGVIHADLKSPNVLISDTKEPLLADFGLSQVLYPLFSTAGQSSNSNSPTGTVRWMAREFFDESSVTAIVPNEKSDVWAFGMVLYVCLRGLCFSFCYMLTH</sequence>
<evidence type="ECO:0000259" key="2">
    <source>
        <dbReference type="PROSITE" id="PS50011"/>
    </source>
</evidence>
<dbReference type="InterPro" id="IPR008271">
    <property type="entry name" value="Ser/Thr_kinase_AS"/>
</dbReference>
<dbReference type="InParanoid" id="A0A0H2RWB7"/>
<accession>A0A0H2RWB7</accession>
<dbReference type="GO" id="GO:0005524">
    <property type="term" value="F:ATP binding"/>
    <property type="evidence" value="ECO:0007669"/>
    <property type="project" value="InterPro"/>
</dbReference>
<dbReference type="SMART" id="SM00220">
    <property type="entry name" value="S_TKc"/>
    <property type="match status" value="1"/>
</dbReference>
<feature type="domain" description="Protein kinase" evidence="2">
    <location>
        <begin position="1"/>
        <end position="181"/>
    </location>
</feature>